<keyword evidence="3" id="KW-1185">Reference proteome</keyword>
<evidence type="ECO:0000313" key="2">
    <source>
        <dbReference type="EMBL" id="KAB8217916.1"/>
    </source>
</evidence>
<feature type="transmembrane region" description="Helical" evidence="1">
    <location>
        <begin position="6"/>
        <end position="27"/>
    </location>
</feature>
<protein>
    <submittedName>
        <fullName evidence="2">Uncharacterized protein</fullName>
    </submittedName>
</protein>
<keyword evidence="1" id="KW-0472">Membrane</keyword>
<dbReference type="AlphaFoldDB" id="A0A5N6EJX1"/>
<evidence type="ECO:0000256" key="1">
    <source>
        <dbReference type="SAM" id="Phobius"/>
    </source>
</evidence>
<name>A0A5N6EJX1_9EURO</name>
<dbReference type="Proteomes" id="UP000326799">
    <property type="component" value="Unassembled WGS sequence"/>
</dbReference>
<reference evidence="2 3" key="1">
    <citation type="submission" date="2019-04" db="EMBL/GenBank/DDBJ databases">
        <title>Fungal friends and foes A comparative genomics study of 23 Aspergillus species from section Flavi.</title>
        <authorList>
            <consortium name="DOE Joint Genome Institute"/>
            <person name="Kjaerbolling I."/>
            <person name="Vesth T.C."/>
            <person name="Frisvad J.C."/>
            <person name="Nybo J.L."/>
            <person name="Theobald S."/>
            <person name="Kildgaard S."/>
            <person name="Petersen T.I."/>
            <person name="Kuo A."/>
            <person name="Sato A."/>
            <person name="Lyhne E.K."/>
            <person name="Kogle M.E."/>
            <person name="Wiebenga A."/>
            <person name="Kun R.S."/>
            <person name="Lubbers R.J."/>
            <person name="Makela M.R."/>
            <person name="Barry K."/>
            <person name="Chovatia M."/>
            <person name="Clum A."/>
            <person name="Daum C."/>
            <person name="Haridas S."/>
            <person name="He G."/>
            <person name="LaButti K."/>
            <person name="Lipzen A."/>
            <person name="Mondo S."/>
            <person name="Pangilinan J."/>
            <person name="Riley R."/>
            <person name="Salamov A."/>
            <person name="Simmons B.A."/>
            <person name="Magnuson J.K."/>
            <person name="Henrissat B."/>
            <person name="Mortensen U.H."/>
            <person name="Larsen T.O."/>
            <person name="De vries R.P."/>
            <person name="Grigoriev I.V."/>
            <person name="Machida M."/>
            <person name="Baker S.E."/>
            <person name="Andersen M.R."/>
        </authorList>
    </citation>
    <scope>NUCLEOTIDE SEQUENCE [LARGE SCALE GENOMIC DNA]</scope>
    <source>
        <strain evidence="2 3">CBS 126849</strain>
    </source>
</reference>
<dbReference type="EMBL" id="ML733456">
    <property type="protein sequence ID" value="KAB8217916.1"/>
    <property type="molecule type" value="Genomic_DNA"/>
</dbReference>
<proteinExistence type="predicted"/>
<evidence type="ECO:0000313" key="3">
    <source>
        <dbReference type="Proteomes" id="UP000326799"/>
    </source>
</evidence>
<keyword evidence="1" id="KW-0812">Transmembrane</keyword>
<gene>
    <name evidence="2" type="ORF">BDV33DRAFT_176374</name>
</gene>
<sequence>MPFGIADSLVIANPICVLGYLTFIRYGFSLSTLRRITRLSVPGSIMLVSIAFKISYSMAVCGNHRLQPL</sequence>
<accession>A0A5N6EJX1</accession>
<keyword evidence="1" id="KW-1133">Transmembrane helix</keyword>
<organism evidence="2 3">
    <name type="scientific">Aspergillus novoparasiticus</name>
    <dbReference type="NCBI Taxonomy" id="986946"/>
    <lineage>
        <taxon>Eukaryota</taxon>
        <taxon>Fungi</taxon>
        <taxon>Dikarya</taxon>
        <taxon>Ascomycota</taxon>
        <taxon>Pezizomycotina</taxon>
        <taxon>Eurotiomycetes</taxon>
        <taxon>Eurotiomycetidae</taxon>
        <taxon>Eurotiales</taxon>
        <taxon>Aspergillaceae</taxon>
        <taxon>Aspergillus</taxon>
        <taxon>Aspergillus subgen. Circumdati</taxon>
    </lineage>
</organism>